<evidence type="ECO:0000313" key="1">
    <source>
        <dbReference type="EMBL" id="CAD9612302.1"/>
    </source>
</evidence>
<gene>
    <name evidence="1" type="ORF">LDAN0321_LOCUS20388</name>
</gene>
<accession>A0A7S2PPR6</accession>
<reference evidence="1" key="1">
    <citation type="submission" date="2021-01" db="EMBL/GenBank/DDBJ databases">
        <authorList>
            <person name="Corre E."/>
            <person name="Pelletier E."/>
            <person name="Niang G."/>
            <person name="Scheremetjew M."/>
            <person name="Finn R."/>
            <person name="Kale V."/>
            <person name="Holt S."/>
            <person name="Cochrane G."/>
            <person name="Meng A."/>
            <person name="Brown T."/>
            <person name="Cohen L."/>
        </authorList>
    </citation>
    <scope>NUCLEOTIDE SEQUENCE</scope>
    <source>
        <strain evidence="1">B650</strain>
    </source>
</reference>
<name>A0A7S2PPR6_9STRA</name>
<proteinExistence type="predicted"/>
<organism evidence="1">
    <name type="scientific">Leptocylindrus danicus</name>
    <dbReference type="NCBI Taxonomy" id="163516"/>
    <lineage>
        <taxon>Eukaryota</taxon>
        <taxon>Sar</taxon>
        <taxon>Stramenopiles</taxon>
        <taxon>Ochrophyta</taxon>
        <taxon>Bacillariophyta</taxon>
        <taxon>Coscinodiscophyceae</taxon>
        <taxon>Chaetocerotophycidae</taxon>
        <taxon>Leptocylindrales</taxon>
        <taxon>Leptocylindraceae</taxon>
        <taxon>Leptocylindrus</taxon>
    </lineage>
</organism>
<dbReference type="EMBL" id="HBGY01032592">
    <property type="protein sequence ID" value="CAD9612302.1"/>
    <property type="molecule type" value="Transcribed_RNA"/>
</dbReference>
<protein>
    <submittedName>
        <fullName evidence="1">Uncharacterized protein</fullName>
    </submittedName>
</protein>
<dbReference type="AlphaFoldDB" id="A0A7S2PPR6"/>
<sequence>MFEGRKAMMHIHRQRNKFKGRNDRVTFLWCSLVAFSLLFLTLQFIFWRSHDFTAFADATHAQAIPSTPNDVETNSIRENSKSEYISIFYNIYSAPNSVNSSTTIVNEQMQTVIEGANKFFLQKNKVGETDSDRTLYFQTIGERMSKNVVLQWCGKASRFSCKYLGHADEGDEVLTLQALYEHCVQGKSEKVIYMHDKGSFHESESNTYLRQFMTKAVTNYNCVRPDINACNVCSYQFSPLPFHHSPGNFWVAKCEYIRKLIPPNQFNQSMTELVSKVREKFEFQHHQNRDSWLGIDRYAQEHWAYSHPSINPCDLLPRPRPHYELGESGVIPLYLKMAPRYPMGYRDPRMEKKSDASEVIEKYSSYYLLEGNLFRWKELYNQLPPKDSWVWLWYPDGRKVKMAAFANSTVEA</sequence>